<dbReference type="GO" id="GO:0006629">
    <property type="term" value="P:lipid metabolic process"/>
    <property type="evidence" value="ECO:0007669"/>
    <property type="project" value="InterPro"/>
</dbReference>
<dbReference type="PANTHER" id="PTHR46211:SF1">
    <property type="entry name" value="GLYCEROPHOSPHODIESTER PHOSPHODIESTERASE, CYTOPLASMIC"/>
    <property type="match status" value="1"/>
</dbReference>
<feature type="domain" description="GP-PDE" evidence="1">
    <location>
        <begin position="10"/>
        <end position="131"/>
    </location>
</feature>
<organism evidence="2 3">
    <name type="scientific">Candidatus Blackburnbacteria bacterium RIFCSPLOWO2_01_FULL_41_27</name>
    <dbReference type="NCBI Taxonomy" id="1797520"/>
    <lineage>
        <taxon>Bacteria</taxon>
        <taxon>Candidatus Blackburniibacteriota</taxon>
    </lineage>
</organism>
<evidence type="ECO:0000313" key="3">
    <source>
        <dbReference type="Proteomes" id="UP000177685"/>
    </source>
</evidence>
<reference evidence="2 3" key="1">
    <citation type="journal article" date="2016" name="Nat. Commun.">
        <title>Thousands of microbial genomes shed light on interconnected biogeochemical processes in an aquifer system.</title>
        <authorList>
            <person name="Anantharaman K."/>
            <person name="Brown C.T."/>
            <person name="Hug L.A."/>
            <person name="Sharon I."/>
            <person name="Castelle C.J."/>
            <person name="Probst A.J."/>
            <person name="Thomas B.C."/>
            <person name="Singh A."/>
            <person name="Wilkins M.J."/>
            <person name="Karaoz U."/>
            <person name="Brodie E.L."/>
            <person name="Williams K.H."/>
            <person name="Hubbard S.S."/>
            <person name="Banfield J.F."/>
        </authorList>
    </citation>
    <scope>NUCLEOTIDE SEQUENCE [LARGE SCALE GENOMIC DNA]</scope>
</reference>
<comment type="caution">
    <text evidence="2">The sequence shown here is derived from an EMBL/GenBank/DDBJ whole genome shotgun (WGS) entry which is preliminary data.</text>
</comment>
<gene>
    <name evidence="2" type="ORF">A3A58_00410</name>
</gene>
<dbReference type="SUPFAM" id="SSF51695">
    <property type="entry name" value="PLC-like phosphodiesterases"/>
    <property type="match status" value="1"/>
</dbReference>
<dbReference type="InterPro" id="IPR017946">
    <property type="entry name" value="PLC-like_Pdiesterase_TIM-brl"/>
</dbReference>
<dbReference type="GO" id="GO:0008081">
    <property type="term" value="F:phosphoric diester hydrolase activity"/>
    <property type="evidence" value="ECO:0007669"/>
    <property type="project" value="InterPro"/>
</dbReference>
<evidence type="ECO:0000259" key="1">
    <source>
        <dbReference type="Pfam" id="PF03009"/>
    </source>
</evidence>
<protein>
    <recommendedName>
        <fullName evidence="1">GP-PDE domain-containing protein</fullName>
    </recommendedName>
</protein>
<evidence type="ECO:0000313" key="2">
    <source>
        <dbReference type="EMBL" id="OGY14722.1"/>
    </source>
</evidence>
<accession>A0A1G1VHJ3</accession>
<dbReference type="PANTHER" id="PTHR46211">
    <property type="entry name" value="GLYCEROPHOSPHORYL DIESTER PHOSPHODIESTERASE"/>
    <property type="match status" value="1"/>
</dbReference>
<dbReference type="Proteomes" id="UP000177685">
    <property type="component" value="Unassembled WGS sequence"/>
</dbReference>
<name>A0A1G1VHJ3_9BACT</name>
<dbReference type="InterPro" id="IPR030395">
    <property type="entry name" value="GP_PDE_dom"/>
</dbReference>
<dbReference type="AlphaFoldDB" id="A0A1G1VHJ3"/>
<dbReference type="EMBL" id="MHCD01000007">
    <property type="protein sequence ID" value="OGY14722.1"/>
    <property type="molecule type" value="Genomic_DNA"/>
</dbReference>
<sequence>MIGKQGIITHRGLEPSKPDFFSESSFEAFQNHFSRGFSIEFDPNPTKDGIIVMHDASLKRLTEGRDERNVADLTTEELLQIPLANGRIPTFDEVMDLIRKSDSTVNALHMKTRFQTPETLEIIMEALGKHKDIFPQLLVFDVKPETAKVLKGKFPTLRLAPSVAHPYDIDRYNEAVGNTLITVEEALRLKGEGLVDGVWGDEWDTAGENGTNKQFYTPENFARLHEAGLFIALVTPELHGTSPGLYGGESHSDAKDVPTLLKRIEQIKAAGADYFCTDYPKEVTKL</sequence>
<proteinExistence type="predicted"/>
<dbReference type="Gene3D" id="3.20.20.190">
    <property type="entry name" value="Phosphatidylinositol (PI) phosphodiesterase"/>
    <property type="match status" value="1"/>
</dbReference>
<dbReference type="Pfam" id="PF03009">
    <property type="entry name" value="GDPD"/>
    <property type="match status" value="1"/>
</dbReference>